<sequence length="363" mass="42247">MRLLIDCHCFDFEISQGITTYIQGIYSELPDLAQDIEFFFVASNIGKIKRIFGERENIHYVPLVSKNKIYRLLFEIPDIIRKNNIDVAHFQYVSPLIKNCKTIVTLHDILFVDYPQYFPFPYRFFKGAAFKLSAKRADLLCTVSDYSRKQIEHHYKLNGDDIVITPNAVSEDFYSIDGDRPKDFPEKYILYVSRIEPRKNHVALVRAFNRLNLAEKGYELVLIGRETVPTPELHQVLDELKDNVRYRIRVIHQSPFAELKLWYKYADLFIYPTVAEGFGIPPIEAGAAGVPVICNNATAMSDFSFFGNNLIDFSDKNILDRIIMNCLNDRDSDRLNLISKEIKQKYNWHSIAEEFNKSLNAFR</sequence>
<organism evidence="1 2">
    <name type="scientific">Lepagella muris</name>
    <dbReference type="NCBI Taxonomy" id="3032870"/>
    <lineage>
        <taxon>Bacteria</taxon>
        <taxon>Pseudomonadati</taxon>
        <taxon>Bacteroidota</taxon>
        <taxon>Bacteroidia</taxon>
        <taxon>Bacteroidales</taxon>
        <taxon>Muribaculaceae</taxon>
        <taxon>Lepagella</taxon>
    </lineage>
</organism>
<comment type="caution">
    <text evidence="1">The sequence shown here is derived from an EMBL/GenBank/DDBJ whole genome shotgun (WGS) entry which is preliminary data.</text>
</comment>
<evidence type="ECO:0000313" key="1">
    <source>
        <dbReference type="EMBL" id="TGY81098.1"/>
    </source>
</evidence>
<dbReference type="EMBL" id="SRYB01000001">
    <property type="protein sequence ID" value="TGY81098.1"/>
    <property type="molecule type" value="Genomic_DNA"/>
</dbReference>
<evidence type="ECO:0000313" key="2">
    <source>
        <dbReference type="Proteomes" id="UP000306319"/>
    </source>
</evidence>
<proteinExistence type="predicted"/>
<protein>
    <submittedName>
        <fullName evidence="1">Glycosyltransferase family 1 protein</fullName>
    </submittedName>
</protein>
<accession>A0AC61RML6</accession>
<reference evidence="1" key="1">
    <citation type="submission" date="2019-04" db="EMBL/GenBank/DDBJ databases">
        <title>Microbes associate with the intestines of laboratory mice.</title>
        <authorList>
            <person name="Navarre W."/>
            <person name="Wong E."/>
            <person name="Huang K."/>
            <person name="Tropini C."/>
            <person name="Ng K."/>
            <person name="Yu B."/>
        </authorList>
    </citation>
    <scope>NUCLEOTIDE SEQUENCE</scope>
    <source>
        <strain evidence="1">NM04_E33</strain>
    </source>
</reference>
<name>A0AC61RML6_9BACT</name>
<gene>
    <name evidence="1" type="ORF">E5331_01570</name>
</gene>
<dbReference type="Proteomes" id="UP000306319">
    <property type="component" value="Unassembled WGS sequence"/>
</dbReference>
<keyword evidence="2" id="KW-1185">Reference proteome</keyword>